<reference evidence="1" key="1">
    <citation type="journal article" date="2014" name="Int. J. Syst. Evol. Microbiol.">
        <title>Complete genome sequence of Corynebacterium casei LMG S-19264T (=DSM 44701T), isolated from a smear-ripened cheese.</title>
        <authorList>
            <consortium name="US DOE Joint Genome Institute (JGI-PGF)"/>
            <person name="Walter F."/>
            <person name="Albersmeier A."/>
            <person name="Kalinowski J."/>
            <person name="Ruckert C."/>
        </authorList>
    </citation>
    <scope>NUCLEOTIDE SEQUENCE</scope>
    <source>
        <strain evidence="1">CGMCC 1.15519</strain>
    </source>
</reference>
<dbReference type="SUPFAM" id="SSF55961">
    <property type="entry name" value="Bet v1-like"/>
    <property type="match status" value="1"/>
</dbReference>
<dbReference type="PANTHER" id="PTHR33824:SF7">
    <property type="entry name" value="POLYKETIDE CYCLASE_DEHYDRASE AND LIPID TRANSPORT SUPERFAMILY PROTEIN"/>
    <property type="match status" value="1"/>
</dbReference>
<dbReference type="Pfam" id="PF10604">
    <property type="entry name" value="Polyketide_cyc2"/>
    <property type="match status" value="1"/>
</dbReference>
<dbReference type="InterPro" id="IPR023393">
    <property type="entry name" value="START-like_dom_sf"/>
</dbReference>
<comment type="caution">
    <text evidence="1">The sequence shown here is derived from an EMBL/GenBank/DDBJ whole genome shotgun (WGS) entry which is preliminary data.</text>
</comment>
<name>A0A916ZVV9_9SPHN</name>
<dbReference type="PANTHER" id="PTHR33824">
    <property type="entry name" value="POLYKETIDE CYCLASE/DEHYDRASE AND LIPID TRANSPORT SUPERFAMILY PROTEIN"/>
    <property type="match status" value="1"/>
</dbReference>
<evidence type="ECO:0000313" key="2">
    <source>
        <dbReference type="Proteomes" id="UP000635071"/>
    </source>
</evidence>
<sequence length="247" mass="26627">MSDIDGNLAPPGTRIAPRRNLKPVERGLSVAAGSVIGVIATQQKGTAGVLMGLLGSLLVARGVTGASPAKRLIGQRPDEAEIAKAAGWSSAALVSRAVTINAPREMVYRQFREIQRWPYWAFNVESVRIRRDGRLHFVSIDPTGPVEWDARITDERPGELLAIASVPGSKVPTTARYEFRDAVGGRGTEIHAAVAYRPPGGSMGRYAAKLTQREPGIQLRRDLKRFKSLIETGEIATNSPQGTVPKA</sequence>
<accession>A0A916ZVV9</accession>
<dbReference type="EMBL" id="BMJM01000008">
    <property type="protein sequence ID" value="GGE16409.1"/>
    <property type="molecule type" value="Genomic_DNA"/>
</dbReference>
<keyword evidence="2" id="KW-1185">Reference proteome</keyword>
<dbReference type="CDD" id="cd07817">
    <property type="entry name" value="SRPBCC_8"/>
    <property type="match status" value="1"/>
</dbReference>
<proteinExistence type="predicted"/>
<reference evidence="1" key="2">
    <citation type="submission" date="2020-09" db="EMBL/GenBank/DDBJ databases">
        <authorList>
            <person name="Sun Q."/>
            <person name="Zhou Y."/>
        </authorList>
    </citation>
    <scope>NUCLEOTIDE SEQUENCE</scope>
    <source>
        <strain evidence="1">CGMCC 1.15519</strain>
    </source>
</reference>
<dbReference type="InterPro" id="IPR019587">
    <property type="entry name" value="Polyketide_cyclase/dehydratase"/>
</dbReference>
<organism evidence="1 2">
    <name type="scientific">Sandarakinorhabdus glacialis</name>
    <dbReference type="NCBI Taxonomy" id="1614636"/>
    <lineage>
        <taxon>Bacteria</taxon>
        <taxon>Pseudomonadati</taxon>
        <taxon>Pseudomonadota</taxon>
        <taxon>Alphaproteobacteria</taxon>
        <taxon>Sphingomonadales</taxon>
        <taxon>Sphingosinicellaceae</taxon>
        <taxon>Sandarakinorhabdus</taxon>
    </lineage>
</organism>
<dbReference type="RefSeq" id="WP_188763161.1">
    <property type="nucleotide sequence ID" value="NZ_BMJM01000008.1"/>
</dbReference>
<dbReference type="InterPro" id="IPR047137">
    <property type="entry name" value="ORF3"/>
</dbReference>
<dbReference type="AlphaFoldDB" id="A0A916ZVV9"/>
<protein>
    <submittedName>
        <fullName evidence="1">Cyclase</fullName>
    </submittedName>
</protein>
<gene>
    <name evidence="1" type="ORF">GCM10011529_23530</name>
</gene>
<evidence type="ECO:0000313" key="1">
    <source>
        <dbReference type="EMBL" id="GGE16409.1"/>
    </source>
</evidence>
<dbReference type="Proteomes" id="UP000635071">
    <property type="component" value="Unassembled WGS sequence"/>
</dbReference>
<dbReference type="Gene3D" id="3.30.530.20">
    <property type="match status" value="1"/>
</dbReference>